<feature type="signal peptide" evidence="3">
    <location>
        <begin position="1"/>
        <end position="21"/>
    </location>
</feature>
<dbReference type="InterPro" id="IPR019734">
    <property type="entry name" value="TPR_rpt"/>
</dbReference>
<organism evidence="4 5">
    <name type="scientific">Litorimonas cladophorae</name>
    <dbReference type="NCBI Taxonomy" id="1220491"/>
    <lineage>
        <taxon>Bacteria</taxon>
        <taxon>Pseudomonadati</taxon>
        <taxon>Pseudomonadota</taxon>
        <taxon>Alphaproteobacteria</taxon>
        <taxon>Maricaulales</taxon>
        <taxon>Robiginitomaculaceae</taxon>
    </lineage>
</organism>
<protein>
    <recommendedName>
        <fullName evidence="6">Flp pilus assembly protein TadD</fullName>
    </recommendedName>
</protein>
<comment type="caution">
    <text evidence="4">The sequence shown here is derived from an EMBL/GenBank/DDBJ whole genome shotgun (WGS) entry which is preliminary data.</text>
</comment>
<dbReference type="EMBL" id="BMYV01000001">
    <property type="protein sequence ID" value="GGX65161.1"/>
    <property type="molecule type" value="Genomic_DNA"/>
</dbReference>
<evidence type="ECO:0000256" key="2">
    <source>
        <dbReference type="SAM" id="MobiDB-lite"/>
    </source>
</evidence>
<dbReference type="AlphaFoldDB" id="A0A918KL82"/>
<evidence type="ECO:0008006" key="6">
    <source>
        <dbReference type="Google" id="ProtNLM"/>
    </source>
</evidence>
<feature type="chain" id="PRO_5037623429" description="Flp pilus assembly protein TadD" evidence="3">
    <location>
        <begin position="22"/>
        <end position="341"/>
    </location>
</feature>
<evidence type="ECO:0000313" key="5">
    <source>
        <dbReference type="Proteomes" id="UP000600865"/>
    </source>
</evidence>
<keyword evidence="1" id="KW-0802">TPR repeat</keyword>
<keyword evidence="3" id="KW-0732">Signal</keyword>
<reference evidence="4 5" key="1">
    <citation type="journal article" date="2014" name="Int. J. Syst. Evol. Microbiol.">
        <title>Complete genome sequence of Corynebacterium casei LMG S-19264T (=DSM 44701T), isolated from a smear-ripened cheese.</title>
        <authorList>
            <consortium name="US DOE Joint Genome Institute (JGI-PGF)"/>
            <person name="Walter F."/>
            <person name="Albersmeier A."/>
            <person name="Kalinowski J."/>
            <person name="Ruckert C."/>
        </authorList>
    </citation>
    <scope>NUCLEOTIDE SEQUENCE [LARGE SCALE GENOMIC DNA]</scope>
    <source>
        <strain evidence="4 5">KCTC 23968</strain>
    </source>
</reference>
<proteinExistence type="predicted"/>
<dbReference type="Pfam" id="PF13414">
    <property type="entry name" value="TPR_11"/>
    <property type="match status" value="1"/>
</dbReference>
<dbReference type="PROSITE" id="PS51257">
    <property type="entry name" value="PROKAR_LIPOPROTEIN"/>
    <property type="match status" value="1"/>
</dbReference>
<feature type="region of interest" description="Disordered" evidence="2">
    <location>
        <begin position="271"/>
        <end position="341"/>
    </location>
</feature>
<evidence type="ECO:0000256" key="3">
    <source>
        <dbReference type="SAM" id="SignalP"/>
    </source>
</evidence>
<dbReference type="SMART" id="SM00028">
    <property type="entry name" value="TPR"/>
    <property type="match status" value="2"/>
</dbReference>
<name>A0A918KL82_9PROT</name>
<accession>A0A918KL82</accession>
<gene>
    <name evidence="4" type="ORF">GCM10011309_14280</name>
</gene>
<dbReference type="PROSITE" id="PS50005">
    <property type="entry name" value="TPR"/>
    <property type="match status" value="1"/>
</dbReference>
<evidence type="ECO:0000256" key="1">
    <source>
        <dbReference type="PROSITE-ProRule" id="PRU00339"/>
    </source>
</evidence>
<dbReference type="Proteomes" id="UP000600865">
    <property type="component" value="Unassembled WGS sequence"/>
</dbReference>
<dbReference type="Gene3D" id="1.25.40.10">
    <property type="entry name" value="Tetratricopeptide repeat domain"/>
    <property type="match status" value="1"/>
</dbReference>
<keyword evidence="5" id="KW-1185">Reference proteome</keyword>
<dbReference type="SUPFAM" id="SSF48452">
    <property type="entry name" value="TPR-like"/>
    <property type="match status" value="1"/>
</dbReference>
<feature type="compositionally biased region" description="Low complexity" evidence="2">
    <location>
        <begin position="283"/>
        <end position="315"/>
    </location>
</feature>
<dbReference type="RefSeq" id="WP_189583307.1">
    <property type="nucleotide sequence ID" value="NZ_BMYV01000001.1"/>
</dbReference>
<sequence>MTHRLLPLSVLLIGTALISSACSVAPAMNPQETQIKTDLAPDRYMPATRQMRDAIETQELFAQAAFWSNEYDLNPGDLEAAIKLSAAVRKLGNPGRAVEITQTTRALYPRDPYLLAEFAAGLIASERSVDAIPVLDEGLAITPAYGRLWSLKGAALDQQERYAEARQHYDRALRITPNDPNVMANIGLSHALAGDAVTAEKWLRQASTIPGASSSVRQNLILVLQLQGKMEEAQRLSGMSRAAPSFPQTRPAFNPAPVATGAMQAVPQARMHTGTADGKTFTSASEAARAMAARQSTRGNSAPSAAQPQPQHQPQVRSYPQQGGLAGAPQVERREPNRRRR</sequence>
<dbReference type="InterPro" id="IPR011990">
    <property type="entry name" value="TPR-like_helical_dom_sf"/>
</dbReference>
<evidence type="ECO:0000313" key="4">
    <source>
        <dbReference type="EMBL" id="GGX65161.1"/>
    </source>
</evidence>
<feature type="repeat" description="TPR" evidence="1">
    <location>
        <begin position="146"/>
        <end position="179"/>
    </location>
</feature>